<reference evidence="6 7" key="1">
    <citation type="submission" date="2018-11" db="EMBL/GenBank/DDBJ databases">
        <authorList>
            <consortium name="Pathogen Informatics"/>
        </authorList>
    </citation>
    <scope>NUCLEOTIDE SEQUENCE [LARGE SCALE GENOMIC DNA]</scope>
</reference>
<feature type="domain" description="HMG box" evidence="5">
    <location>
        <begin position="1"/>
        <end position="59"/>
    </location>
</feature>
<dbReference type="EMBL" id="UYYB01022298">
    <property type="protein sequence ID" value="VDM71830.1"/>
    <property type="molecule type" value="Genomic_DNA"/>
</dbReference>
<dbReference type="PANTHER" id="PTHR45781:SF1">
    <property type="entry name" value="HMG BOX DOMAIN-CONTAINING PROTEIN"/>
    <property type="match status" value="1"/>
</dbReference>
<dbReference type="InterPro" id="IPR009071">
    <property type="entry name" value="HMG_box_dom"/>
</dbReference>
<dbReference type="SMART" id="SM00398">
    <property type="entry name" value="HMG"/>
    <property type="match status" value="1"/>
</dbReference>
<proteinExistence type="predicted"/>
<dbReference type="AlphaFoldDB" id="A0A3P7IFU0"/>
<evidence type="ECO:0000256" key="3">
    <source>
        <dbReference type="ARBA" id="ARBA00023242"/>
    </source>
</evidence>
<dbReference type="PROSITE" id="PS50118">
    <property type="entry name" value="HMG_BOX_2"/>
    <property type="match status" value="1"/>
</dbReference>
<evidence type="ECO:0000313" key="7">
    <source>
        <dbReference type="Proteomes" id="UP000270094"/>
    </source>
</evidence>
<dbReference type="OrthoDB" id="10027956at2759"/>
<dbReference type="Gene3D" id="1.10.30.10">
    <property type="entry name" value="High mobility group box domain"/>
    <property type="match status" value="1"/>
</dbReference>
<keyword evidence="7" id="KW-1185">Reference proteome</keyword>
<sequence>MFRPVSAYAMFFKERQMVVKKSFPEATFGDISRIVAGEWDSLGKEEKAAYKRRTDHLRKMQIELAVKGRVERICKNVTEGMNEAKFEETQMKRCASALVDRQVCKNKFHSLKM</sequence>
<dbReference type="InterPro" id="IPR036910">
    <property type="entry name" value="HMG_box_dom_sf"/>
</dbReference>
<evidence type="ECO:0000256" key="4">
    <source>
        <dbReference type="PROSITE-ProRule" id="PRU00267"/>
    </source>
</evidence>
<dbReference type="Pfam" id="PF00505">
    <property type="entry name" value="HMG_box"/>
    <property type="match status" value="1"/>
</dbReference>
<dbReference type="Proteomes" id="UP000270094">
    <property type="component" value="Unassembled WGS sequence"/>
</dbReference>
<dbReference type="GO" id="GO:0005634">
    <property type="term" value="C:nucleus"/>
    <property type="evidence" value="ECO:0007669"/>
    <property type="project" value="UniProtKB-SubCell"/>
</dbReference>
<dbReference type="SUPFAM" id="SSF47095">
    <property type="entry name" value="HMG-box"/>
    <property type="match status" value="1"/>
</dbReference>
<dbReference type="GO" id="GO:0006357">
    <property type="term" value="P:regulation of transcription by RNA polymerase II"/>
    <property type="evidence" value="ECO:0007669"/>
    <property type="project" value="TreeGrafter"/>
</dbReference>
<evidence type="ECO:0000313" key="6">
    <source>
        <dbReference type="EMBL" id="VDM71830.1"/>
    </source>
</evidence>
<evidence type="ECO:0000256" key="2">
    <source>
        <dbReference type="ARBA" id="ARBA00023125"/>
    </source>
</evidence>
<name>A0A3P7IFU0_STRVU</name>
<keyword evidence="2 4" id="KW-0238">DNA-binding</keyword>
<dbReference type="PANTHER" id="PTHR45781">
    <property type="entry name" value="AGAP000281-PA"/>
    <property type="match status" value="1"/>
</dbReference>
<feature type="DNA-binding region" description="HMG box" evidence="4">
    <location>
        <begin position="1"/>
        <end position="59"/>
    </location>
</feature>
<dbReference type="GO" id="GO:0031490">
    <property type="term" value="F:chromatin DNA binding"/>
    <property type="evidence" value="ECO:0007669"/>
    <property type="project" value="TreeGrafter"/>
</dbReference>
<evidence type="ECO:0000256" key="1">
    <source>
        <dbReference type="ARBA" id="ARBA00004123"/>
    </source>
</evidence>
<evidence type="ECO:0000259" key="5">
    <source>
        <dbReference type="PROSITE" id="PS50118"/>
    </source>
</evidence>
<protein>
    <recommendedName>
        <fullName evidence="5">HMG box domain-containing protein</fullName>
    </recommendedName>
</protein>
<dbReference type="InterPro" id="IPR051365">
    <property type="entry name" value="TOX_HMG-box_domain"/>
</dbReference>
<comment type="subcellular location">
    <subcellularLocation>
        <location evidence="1">Nucleus</location>
    </subcellularLocation>
</comment>
<keyword evidence="3 4" id="KW-0539">Nucleus</keyword>
<gene>
    <name evidence="6" type="ORF">SVUK_LOCUS6828</name>
</gene>
<accession>A0A3P7IFU0</accession>
<organism evidence="6 7">
    <name type="scientific">Strongylus vulgaris</name>
    <name type="common">Blood worm</name>
    <dbReference type="NCBI Taxonomy" id="40348"/>
    <lineage>
        <taxon>Eukaryota</taxon>
        <taxon>Metazoa</taxon>
        <taxon>Ecdysozoa</taxon>
        <taxon>Nematoda</taxon>
        <taxon>Chromadorea</taxon>
        <taxon>Rhabditida</taxon>
        <taxon>Rhabditina</taxon>
        <taxon>Rhabditomorpha</taxon>
        <taxon>Strongyloidea</taxon>
        <taxon>Strongylidae</taxon>
        <taxon>Strongylus</taxon>
    </lineage>
</organism>